<keyword evidence="6" id="KW-1185">Reference proteome</keyword>
<feature type="compositionally biased region" description="Basic residues" evidence="3">
    <location>
        <begin position="843"/>
        <end position="858"/>
    </location>
</feature>
<dbReference type="SMART" id="SM00343">
    <property type="entry name" value="ZnF_C2HC"/>
    <property type="match status" value="1"/>
</dbReference>
<dbReference type="Proteomes" id="UP001153069">
    <property type="component" value="Unassembled WGS sequence"/>
</dbReference>
<feature type="region of interest" description="Disordered" evidence="3">
    <location>
        <begin position="827"/>
        <end position="872"/>
    </location>
</feature>
<dbReference type="GO" id="GO:0008270">
    <property type="term" value="F:zinc ion binding"/>
    <property type="evidence" value="ECO:0007669"/>
    <property type="project" value="UniProtKB-KW"/>
</dbReference>
<feature type="domain" description="CCHC-type" evidence="4">
    <location>
        <begin position="467"/>
        <end position="482"/>
    </location>
</feature>
<dbReference type="AlphaFoldDB" id="A0A9N8EYZ5"/>
<feature type="compositionally biased region" description="Polar residues" evidence="3">
    <location>
        <begin position="410"/>
        <end position="422"/>
    </location>
</feature>
<organism evidence="5 6">
    <name type="scientific">Seminavis robusta</name>
    <dbReference type="NCBI Taxonomy" id="568900"/>
    <lineage>
        <taxon>Eukaryota</taxon>
        <taxon>Sar</taxon>
        <taxon>Stramenopiles</taxon>
        <taxon>Ochrophyta</taxon>
        <taxon>Bacillariophyta</taxon>
        <taxon>Bacillariophyceae</taxon>
        <taxon>Bacillariophycidae</taxon>
        <taxon>Naviculales</taxon>
        <taxon>Naviculaceae</taxon>
        <taxon>Seminavis</taxon>
    </lineage>
</organism>
<feature type="region of interest" description="Disordered" evidence="3">
    <location>
        <begin position="479"/>
        <end position="519"/>
    </location>
</feature>
<feature type="compositionally biased region" description="Basic residues" evidence="3">
    <location>
        <begin position="491"/>
        <end position="501"/>
    </location>
</feature>
<keyword evidence="2" id="KW-0175">Coiled coil</keyword>
<evidence type="ECO:0000256" key="2">
    <source>
        <dbReference type="SAM" id="Coils"/>
    </source>
</evidence>
<evidence type="ECO:0000256" key="1">
    <source>
        <dbReference type="PROSITE-ProRule" id="PRU00047"/>
    </source>
</evidence>
<dbReference type="SUPFAM" id="SSF57756">
    <property type="entry name" value="Retrovirus zinc finger-like domains"/>
    <property type="match status" value="1"/>
</dbReference>
<gene>
    <name evidence="5" type="ORF">SEMRO_2023_G311570.1</name>
</gene>
<dbReference type="EMBL" id="CAICTM010002021">
    <property type="protein sequence ID" value="CAB9527594.1"/>
    <property type="molecule type" value="Genomic_DNA"/>
</dbReference>
<feature type="region of interest" description="Disordered" evidence="3">
    <location>
        <begin position="400"/>
        <end position="428"/>
    </location>
</feature>
<dbReference type="InterPro" id="IPR001878">
    <property type="entry name" value="Znf_CCHC"/>
</dbReference>
<accession>A0A9N8EYZ5</accession>
<reference evidence="5" key="1">
    <citation type="submission" date="2020-06" db="EMBL/GenBank/DDBJ databases">
        <authorList>
            <consortium name="Plant Systems Biology data submission"/>
        </authorList>
    </citation>
    <scope>NUCLEOTIDE SEQUENCE</scope>
    <source>
        <strain evidence="5">D6</strain>
    </source>
</reference>
<feature type="compositionally biased region" description="Basic and acidic residues" evidence="3">
    <location>
        <begin position="775"/>
        <end position="790"/>
    </location>
</feature>
<keyword evidence="1" id="KW-0862">Zinc</keyword>
<dbReference type="InterPro" id="IPR036875">
    <property type="entry name" value="Znf_CCHC_sf"/>
</dbReference>
<evidence type="ECO:0000256" key="3">
    <source>
        <dbReference type="SAM" id="MobiDB-lite"/>
    </source>
</evidence>
<dbReference type="PROSITE" id="PS50158">
    <property type="entry name" value="ZF_CCHC"/>
    <property type="match status" value="1"/>
</dbReference>
<evidence type="ECO:0000313" key="6">
    <source>
        <dbReference type="Proteomes" id="UP001153069"/>
    </source>
</evidence>
<keyword evidence="1" id="KW-0863">Zinc-finger</keyword>
<evidence type="ECO:0000259" key="4">
    <source>
        <dbReference type="PROSITE" id="PS50158"/>
    </source>
</evidence>
<dbReference type="GO" id="GO:0003676">
    <property type="term" value="F:nucleic acid binding"/>
    <property type="evidence" value="ECO:0007669"/>
    <property type="project" value="InterPro"/>
</dbReference>
<feature type="coiled-coil region" evidence="2">
    <location>
        <begin position="6"/>
        <end position="40"/>
    </location>
</feature>
<keyword evidence="1" id="KW-0479">Metal-binding</keyword>
<feature type="compositionally biased region" description="Polar residues" evidence="3">
    <location>
        <begin position="65"/>
        <end position="83"/>
    </location>
</feature>
<evidence type="ECO:0000313" key="5">
    <source>
        <dbReference type="EMBL" id="CAB9527594.1"/>
    </source>
</evidence>
<feature type="region of interest" description="Disordered" evidence="3">
    <location>
        <begin position="753"/>
        <end position="803"/>
    </location>
</feature>
<sequence>MSARKLQDLEERLNLAEAKAAEAERKAEEAKKELEAMKTVQSVQDEKGENVVKQLQEISGKINEKMTSTPKGTGSAFNFNKPSKPNMGTVEEANGQWIIRMGGVPKHDWSALESETVNVHAGQYRHLDKTKGMKREAAIGSLDPGWSIKDSFQVLQLFVINKSRDYGLEQHCFMNHPHKVDTMVNVVLNPHMFSGDIGFVKKTADSLYQHYDDFDKENEHTFKNMILKSLHPDLKAKVNGLEDQNDRALVTWIKVVRQWKIITSEQATKLKHELEGCLIQKFDRMDVAAALEFIKPRAEALYDTRDWDPLFIIPFLRSLFNAYPNDSEFHLGWWTEIQTNIIKPLEDAHRQLKMELGQNGCRIEDEIKAAPEKYPGLDRKSIRDKVLELYENEVNKFRWPAKSSPRDSGKSPSGFGSTSAHFTPNDAPLTRSDVMALVQNLSSIGSKQSKGKPKGNPKGNSSGDRSCWTCGSKDHLANKCPKKDSSTARISSKKQRGRLKANWKNVPPNQGESHEKKDSGGATWYWCVPLWFAPHTFWGRIIDLADSFLVPLLLGFALSRALFSIALQRPISIPEALNASQSFVQQLAHQGQTMLTKGWTMFCDLHVGALPDPEGFHGPFMETNMDTFKCSININHPVPEPGLDFTILHTWLLVGCFITLLCFSWLYSPDQPSTDPIDAPPPEPQSRWMRRRHAQAYRRWKCRENRSKGASIRDYGCNRKYPLHLRSSGTYYKEAPPLSTQRILGGLRRWFHKSQHRPSGHRRRQAFVPAPVRPRKGESWHQKKPGDHLRQPKHRPTQPIRMPPLVEFCGNMYAVRPNSRLRRANNEPFAAPQQPRQSGQKPRQPRNSRRRNKMRQQKPKSECKPKFSRSKTEPFPSYCKFLYNFQKPKPHNVGRKVQLNHPPSGYCQPCTDSTTCGRGARCGGLQHCGSYQDKLKNKVSSLQQDGESLSEEFKIWRNGQANGKSKEWHRHILAGNSQAKYDFLMAIMEHPQEAFKRWNQERRSQSAKRKAERERQLHQWLDTWSDRYNAFLPTQEELEGSPHPSECYTSISGAMQSLKAAFIAPHQLQGALSKEAVFRIIWDSGASHSITNDPRDFCGKMKSPGLIRTLTGLATGLQIKGTGTVA</sequence>
<feature type="region of interest" description="Disordered" evidence="3">
    <location>
        <begin position="443"/>
        <end position="465"/>
    </location>
</feature>
<comment type="caution">
    <text evidence="5">The sequence shown here is derived from an EMBL/GenBank/DDBJ whole genome shotgun (WGS) entry which is preliminary data.</text>
</comment>
<protein>
    <recommendedName>
        <fullName evidence="4">CCHC-type domain-containing protein</fullName>
    </recommendedName>
</protein>
<feature type="region of interest" description="Disordered" evidence="3">
    <location>
        <begin position="65"/>
        <end position="87"/>
    </location>
</feature>
<feature type="compositionally biased region" description="Basic residues" evidence="3">
    <location>
        <begin position="753"/>
        <end position="765"/>
    </location>
</feature>
<proteinExistence type="predicted"/>
<name>A0A9N8EYZ5_9STRA</name>